<dbReference type="AlphaFoldDB" id="A0A9W9W0L5"/>
<feature type="domain" description="Zn(2)-C6 fungal-type" evidence="6">
    <location>
        <begin position="18"/>
        <end position="48"/>
    </location>
</feature>
<evidence type="ECO:0000259" key="6">
    <source>
        <dbReference type="PROSITE" id="PS50048"/>
    </source>
</evidence>
<organism evidence="7 8">
    <name type="scientific">Penicillium cosmopolitanum</name>
    <dbReference type="NCBI Taxonomy" id="1131564"/>
    <lineage>
        <taxon>Eukaryota</taxon>
        <taxon>Fungi</taxon>
        <taxon>Dikarya</taxon>
        <taxon>Ascomycota</taxon>
        <taxon>Pezizomycotina</taxon>
        <taxon>Eurotiomycetes</taxon>
        <taxon>Eurotiomycetidae</taxon>
        <taxon>Eurotiales</taxon>
        <taxon>Aspergillaceae</taxon>
        <taxon>Penicillium</taxon>
    </lineage>
</organism>
<dbReference type="Pfam" id="PF04082">
    <property type="entry name" value="Fungal_trans"/>
    <property type="match status" value="1"/>
</dbReference>
<evidence type="ECO:0000256" key="5">
    <source>
        <dbReference type="ARBA" id="ARBA00023242"/>
    </source>
</evidence>
<dbReference type="RefSeq" id="XP_056488374.1">
    <property type="nucleotide sequence ID" value="XM_056631113.1"/>
</dbReference>
<keyword evidence="3" id="KW-0238">DNA-binding</keyword>
<dbReference type="GeneID" id="81370093"/>
<sequence length="571" mass="64293">MDPKTPRLNGRATRSSLACLDCRSRHLKCDGKRPCCSRCTEVGKQCQYAPSRRGGLDRAALAERRKRIAAAANTTEIEEFSPQYPIDLQLAQGVGLSQFPEAGTSNGHRLLDGFRTGDATSGTSSPLATQVSPCSLSNDVLINSYFRNFHTFHPFLPPQNHLMRLYQDQSKQDTLMPLIAIIRLVGYIYSARRWSDLLKDYAESCFSQVSSTDPIMVQCRLLYSVALFWYDYKAEARRQMDQATRLAIDLQMNCQEFSTTQGAEDLILQECWRRTWWTLYILDAYYAGTQGTTNFQVVDIESTVGLPCEEKEYESGDIPEPKTIQDWENREFAPDNFEFSSFAYLIGAVRCTAFAVSMAPKIAMKEDSMLVIQTADSILNGWLLLLPESRKQVMSKTGEVNELLFQANLLIHVTAICLHRPFSNLRFNPVEDVSSCAREPPPDNPRTDLINVHAVCVLRSVEAQIRLLALPARQFHHTPFVTCMTSEGTLALLSACNFLLEGKDMMIARNQIRMTIGCLKELGEVWPRAARNVREIQTIAHHVLGLLSKVPSVSEKSSKVPLFPEAKVRDV</sequence>
<dbReference type="InterPro" id="IPR001138">
    <property type="entry name" value="Zn2Cys6_DnaBD"/>
</dbReference>
<dbReference type="PANTHER" id="PTHR47431">
    <property type="entry name" value="ZN(II)2CYS6 TRANSCRIPTION FACTOR (EUROFUNG)-RELATED"/>
    <property type="match status" value="1"/>
</dbReference>
<keyword evidence="5" id="KW-0539">Nucleus</keyword>
<accession>A0A9W9W0L5</accession>
<dbReference type="CDD" id="cd12148">
    <property type="entry name" value="fungal_TF_MHR"/>
    <property type="match status" value="1"/>
</dbReference>
<dbReference type="Proteomes" id="UP001147747">
    <property type="component" value="Unassembled WGS sequence"/>
</dbReference>
<dbReference type="InterPro" id="IPR036864">
    <property type="entry name" value="Zn2-C6_fun-type_DNA-bd_sf"/>
</dbReference>
<dbReference type="Pfam" id="PF00172">
    <property type="entry name" value="Zn_clus"/>
    <property type="match status" value="1"/>
</dbReference>
<evidence type="ECO:0000256" key="2">
    <source>
        <dbReference type="ARBA" id="ARBA00023015"/>
    </source>
</evidence>
<dbReference type="PROSITE" id="PS00463">
    <property type="entry name" value="ZN2_CY6_FUNGAL_1"/>
    <property type="match status" value="1"/>
</dbReference>
<dbReference type="GO" id="GO:0006351">
    <property type="term" value="P:DNA-templated transcription"/>
    <property type="evidence" value="ECO:0007669"/>
    <property type="project" value="InterPro"/>
</dbReference>
<keyword evidence="4" id="KW-0804">Transcription</keyword>
<dbReference type="CDD" id="cd00067">
    <property type="entry name" value="GAL4"/>
    <property type="match status" value="1"/>
</dbReference>
<evidence type="ECO:0000313" key="8">
    <source>
        <dbReference type="Proteomes" id="UP001147747"/>
    </source>
</evidence>
<reference evidence="7" key="2">
    <citation type="journal article" date="2023" name="IMA Fungus">
        <title>Comparative genomic study of the Penicillium genus elucidates a diverse pangenome and 15 lateral gene transfer events.</title>
        <authorList>
            <person name="Petersen C."/>
            <person name="Sorensen T."/>
            <person name="Nielsen M.R."/>
            <person name="Sondergaard T.E."/>
            <person name="Sorensen J.L."/>
            <person name="Fitzpatrick D.A."/>
            <person name="Frisvad J.C."/>
            <person name="Nielsen K.L."/>
        </authorList>
    </citation>
    <scope>NUCLEOTIDE SEQUENCE</scope>
    <source>
        <strain evidence="7">IBT 29677</strain>
    </source>
</reference>
<evidence type="ECO:0000256" key="3">
    <source>
        <dbReference type="ARBA" id="ARBA00023125"/>
    </source>
</evidence>
<dbReference type="SMART" id="SM00066">
    <property type="entry name" value="GAL4"/>
    <property type="match status" value="1"/>
</dbReference>
<dbReference type="PRINTS" id="PR00755">
    <property type="entry name" value="AFLATOXINBRP"/>
</dbReference>
<gene>
    <name evidence="7" type="ORF">N7509_006476</name>
</gene>
<reference evidence="7" key="1">
    <citation type="submission" date="2022-12" db="EMBL/GenBank/DDBJ databases">
        <authorList>
            <person name="Petersen C."/>
        </authorList>
    </citation>
    <scope>NUCLEOTIDE SEQUENCE</scope>
    <source>
        <strain evidence="7">IBT 29677</strain>
    </source>
</reference>
<dbReference type="EMBL" id="JAPZBU010000007">
    <property type="protein sequence ID" value="KAJ5394689.1"/>
    <property type="molecule type" value="Genomic_DNA"/>
</dbReference>
<dbReference type="GO" id="GO:0000981">
    <property type="term" value="F:DNA-binding transcription factor activity, RNA polymerase II-specific"/>
    <property type="evidence" value="ECO:0007669"/>
    <property type="project" value="InterPro"/>
</dbReference>
<proteinExistence type="predicted"/>
<dbReference type="SUPFAM" id="SSF57701">
    <property type="entry name" value="Zn2/Cys6 DNA-binding domain"/>
    <property type="match status" value="1"/>
</dbReference>
<dbReference type="SMART" id="SM00906">
    <property type="entry name" value="Fungal_trans"/>
    <property type="match status" value="1"/>
</dbReference>
<evidence type="ECO:0000313" key="7">
    <source>
        <dbReference type="EMBL" id="KAJ5394689.1"/>
    </source>
</evidence>
<dbReference type="InterPro" id="IPR007219">
    <property type="entry name" value="XnlR_reg_dom"/>
</dbReference>
<evidence type="ECO:0000256" key="1">
    <source>
        <dbReference type="ARBA" id="ARBA00022723"/>
    </source>
</evidence>
<evidence type="ECO:0000256" key="4">
    <source>
        <dbReference type="ARBA" id="ARBA00023163"/>
    </source>
</evidence>
<dbReference type="PROSITE" id="PS50048">
    <property type="entry name" value="ZN2_CY6_FUNGAL_2"/>
    <property type="match status" value="1"/>
</dbReference>
<protein>
    <recommendedName>
        <fullName evidence="6">Zn(2)-C6 fungal-type domain-containing protein</fullName>
    </recommendedName>
</protein>
<name>A0A9W9W0L5_9EURO</name>
<dbReference type="PANTHER" id="PTHR47431:SF4">
    <property type="entry name" value="ZN(II)2CYS6 TRANSCRIPTION FACTOR (EUROFUNG)"/>
    <property type="match status" value="1"/>
</dbReference>
<keyword evidence="2" id="KW-0805">Transcription regulation</keyword>
<keyword evidence="8" id="KW-1185">Reference proteome</keyword>
<dbReference type="Gene3D" id="4.10.240.10">
    <property type="entry name" value="Zn(2)-C6 fungal-type DNA-binding domain"/>
    <property type="match status" value="1"/>
</dbReference>
<dbReference type="GO" id="GO:0003677">
    <property type="term" value="F:DNA binding"/>
    <property type="evidence" value="ECO:0007669"/>
    <property type="project" value="UniProtKB-KW"/>
</dbReference>
<dbReference type="GO" id="GO:0008270">
    <property type="term" value="F:zinc ion binding"/>
    <property type="evidence" value="ECO:0007669"/>
    <property type="project" value="InterPro"/>
</dbReference>
<keyword evidence="1" id="KW-0479">Metal-binding</keyword>
<comment type="caution">
    <text evidence="7">The sequence shown here is derived from an EMBL/GenBank/DDBJ whole genome shotgun (WGS) entry which is preliminary data.</text>
</comment>
<dbReference type="OrthoDB" id="2399539at2759"/>